<dbReference type="InterPro" id="IPR036514">
    <property type="entry name" value="SGNH_hydro_sf"/>
</dbReference>
<dbReference type="SUPFAM" id="SSF52266">
    <property type="entry name" value="SGNH hydrolase"/>
    <property type="match status" value="1"/>
</dbReference>
<dbReference type="Proteomes" id="UP000002383">
    <property type="component" value="Chromosome"/>
</dbReference>
<dbReference type="Gene3D" id="3.40.50.1110">
    <property type="entry name" value="SGNH hydrolase"/>
    <property type="match status" value="1"/>
</dbReference>
<dbReference type="KEGG" id="tgr:Tgr7_2398"/>
<evidence type="ECO:0000313" key="3">
    <source>
        <dbReference type="Proteomes" id="UP000002383"/>
    </source>
</evidence>
<sequence length="218" mass="23833">MILPGQVGGAALDTNFRGVVIIGASYAAGWEIAAIEGISVVNKGVGGQESHELLGRFSNDVIALNPQYVIVWGFINDIFRSDPEQVDSRLARTRADIAQMVDMARGEGIQPVLATEILMARPQGLVNALRAWVGALRGKQAYGERVNQHVMQTNAWLRAYAEENKLPLLDFESALSGGDGWRKQHFATEDGSHISPAGYQALNDYVLEKWPEFMSPVP</sequence>
<reference evidence="2 3" key="1">
    <citation type="journal article" date="2011" name="Stand. Genomic Sci.">
        <title>Complete genome sequence of 'Thioalkalivibrio sulfidophilus' HL-EbGr7.</title>
        <authorList>
            <person name="Muyzer G."/>
            <person name="Sorokin D.Y."/>
            <person name="Mavromatis K."/>
            <person name="Lapidus A."/>
            <person name="Clum A."/>
            <person name="Ivanova N."/>
            <person name="Pati A."/>
            <person name="d'Haeseleer P."/>
            <person name="Woyke T."/>
            <person name="Kyrpides N.C."/>
        </authorList>
    </citation>
    <scope>NUCLEOTIDE SEQUENCE [LARGE SCALE GENOMIC DNA]</scope>
    <source>
        <strain evidence="2 3">HL-EbGR7</strain>
    </source>
</reference>
<accession>B8GLC1</accession>
<dbReference type="STRING" id="396588.Tgr7_2398"/>
<feature type="domain" description="SGNH hydrolase-type esterase" evidence="1">
    <location>
        <begin position="34"/>
        <end position="201"/>
    </location>
</feature>
<dbReference type="GO" id="GO:0004622">
    <property type="term" value="F:phosphatidylcholine lysophospholipase activity"/>
    <property type="evidence" value="ECO:0007669"/>
    <property type="project" value="TreeGrafter"/>
</dbReference>
<dbReference type="PANTHER" id="PTHR30383">
    <property type="entry name" value="THIOESTERASE 1/PROTEASE 1/LYSOPHOSPHOLIPASE L1"/>
    <property type="match status" value="1"/>
</dbReference>
<protein>
    <recommendedName>
        <fullName evidence="1">SGNH hydrolase-type esterase domain-containing protein</fullName>
    </recommendedName>
</protein>
<dbReference type="AlphaFoldDB" id="B8GLC1"/>
<keyword evidence="3" id="KW-1185">Reference proteome</keyword>
<gene>
    <name evidence="2" type="ordered locus">Tgr7_2398</name>
</gene>
<dbReference type="eggNOG" id="COG2755">
    <property type="taxonomic scope" value="Bacteria"/>
</dbReference>
<dbReference type="InterPro" id="IPR051532">
    <property type="entry name" value="Ester_Hydrolysis_Enzymes"/>
</dbReference>
<name>B8GLC1_THISH</name>
<evidence type="ECO:0000259" key="1">
    <source>
        <dbReference type="Pfam" id="PF13472"/>
    </source>
</evidence>
<dbReference type="InterPro" id="IPR013830">
    <property type="entry name" value="SGNH_hydro"/>
</dbReference>
<proteinExistence type="predicted"/>
<dbReference type="Pfam" id="PF13472">
    <property type="entry name" value="Lipase_GDSL_2"/>
    <property type="match status" value="1"/>
</dbReference>
<organism evidence="2 3">
    <name type="scientific">Thioalkalivibrio sulfidiphilus (strain HL-EbGR7)</name>
    <dbReference type="NCBI Taxonomy" id="396588"/>
    <lineage>
        <taxon>Bacteria</taxon>
        <taxon>Pseudomonadati</taxon>
        <taxon>Pseudomonadota</taxon>
        <taxon>Gammaproteobacteria</taxon>
        <taxon>Chromatiales</taxon>
        <taxon>Ectothiorhodospiraceae</taxon>
        <taxon>Thioalkalivibrio</taxon>
    </lineage>
</organism>
<dbReference type="PANTHER" id="PTHR30383:SF5">
    <property type="entry name" value="SGNH HYDROLASE-TYPE ESTERASE DOMAIN-CONTAINING PROTEIN"/>
    <property type="match status" value="1"/>
</dbReference>
<evidence type="ECO:0000313" key="2">
    <source>
        <dbReference type="EMBL" id="ACL73476.1"/>
    </source>
</evidence>
<dbReference type="EMBL" id="CP001339">
    <property type="protein sequence ID" value="ACL73476.1"/>
    <property type="molecule type" value="Genomic_DNA"/>
</dbReference>
<dbReference type="HOGENOM" id="CLU_1266410_0_0_6"/>